<sequence>MNHFYLKEVLVINNNPAADCLQYRPLIRFLAGNKKYEIDMHDHESIVFRYVTKDKMEIYEFHAAFKEKELSFRQYAWDGGSYVRLYSEQWLASPVFLQFLKNTYFSNKKEMMFIISGKKKQKL</sequence>
<evidence type="ECO:0000313" key="2">
    <source>
        <dbReference type="Proteomes" id="UP000324326"/>
    </source>
</evidence>
<dbReference type="STRING" id="1925020.BTA30_03070"/>
<name>A0A5M8RQU6_9BACI</name>
<accession>A0A5M8RQU6</accession>
<evidence type="ECO:0000313" key="1">
    <source>
        <dbReference type="EMBL" id="KAA6450905.1"/>
    </source>
</evidence>
<organism evidence="1 2">
    <name type="scientific">Bacillus swezeyi</name>
    <dbReference type="NCBI Taxonomy" id="1925020"/>
    <lineage>
        <taxon>Bacteria</taxon>
        <taxon>Bacillati</taxon>
        <taxon>Bacillota</taxon>
        <taxon>Bacilli</taxon>
        <taxon>Bacillales</taxon>
        <taxon>Bacillaceae</taxon>
        <taxon>Bacillus</taxon>
    </lineage>
</organism>
<dbReference type="EMBL" id="QSND01000002">
    <property type="protein sequence ID" value="KAA6450905.1"/>
    <property type="molecule type" value="Genomic_DNA"/>
</dbReference>
<dbReference type="Proteomes" id="UP000324326">
    <property type="component" value="Unassembled WGS sequence"/>
</dbReference>
<protein>
    <submittedName>
        <fullName evidence="1">Uncharacterized protein</fullName>
    </submittedName>
</protein>
<gene>
    <name evidence="1" type="ORF">DX927_08695</name>
</gene>
<dbReference type="RefSeq" id="WP_148956842.1">
    <property type="nucleotide sequence ID" value="NZ_CM125431.1"/>
</dbReference>
<proteinExistence type="predicted"/>
<dbReference type="AlphaFoldDB" id="A0A5M8RQU6"/>
<comment type="caution">
    <text evidence="1">The sequence shown here is derived from an EMBL/GenBank/DDBJ whole genome shotgun (WGS) entry which is preliminary data.</text>
</comment>
<reference evidence="1 2" key="1">
    <citation type="submission" date="2018-08" db="EMBL/GenBank/DDBJ databases">
        <title>Bacillus phenotypic plasticity.</title>
        <authorList>
            <person name="Hurtado E."/>
        </authorList>
    </citation>
    <scope>NUCLEOTIDE SEQUENCE [LARGE SCALE GENOMIC DNA]</scope>
    <source>
        <strain evidence="1 2">427</strain>
    </source>
</reference>